<comment type="cofactor">
    <cofactor evidence="1">
        <name>Mn(2+)</name>
        <dbReference type="ChEBI" id="CHEBI:29035"/>
    </cofactor>
</comment>
<dbReference type="SMART" id="SM00919">
    <property type="entry name" value="Malic_M"/>
    <property type="match status" value="1"/>
</dbReference>
<dbReference type="GO" id="GO:0046872">
    <property type="term" value="F:metal ion binding"/>
    <property type="evidence" value="ECO:0007669"/>
    <property type="project" value="UniProtKB-KW"/>
</dbReference>
<dbReference type="SUPFAM" id="SSF53223">
    <property type="entry name" value="Aminoacid dehydrogenase-like, N-terminal domain"/>
    <property type="match status" value="1"/>
</dbReference>
<evidence type="ECO:0000256" key="6">
    <source>
        <dbReference type="PIRSR" id="PIRSR000106-2"/>
    </source>
</evidence>
<gene>
    <name evidence="10" type="ORF">ESZ91_01215</name>
</gene>
<dbReference type="InterPro" id="IPR051674">
    <property type="entry name" value="Malate_Decarboxylase"/>
</dbReference>
<evidence type="ECO:0000256" key="3">
    <source>
        <dbReference type="ARBA" id="ARBA00022723"/>
    </source>
</evidence>
<dbReference type="AlphaFoldDB" id="A0A4Q2KCC8"/>
<keyword evidence="3 7" id="KW-0479">Metal-binding</keyword>
<dbReference type="InterPro" id="IPR046346">
    <property type="entry name" value="Aminoacid_DH-like_N_sf"/>
</dbReference>
<evidence type="ECO:0000256" key="5">
    <source>
        <dbReference type="PIRSR" id="PIRSR000106-1"/>
    </source>
</evidence>
<feature type="domain" description="Malic enzyme NAD-binding" evidence="8">
    <location>
        <begin position="160"/>
        <end position="383"/>
    </location>
</feature>
<dbReference type="InterPro" id="IPR012302">
    <property type="entry name" value="Malic_NAD-bd"/>
</dbReference>
<dbReference type="Proteomes" id="UP000291269">
    <property type="component" value="Unassembled WGS sequence"/>
</dbReference>
<feature type="domain" description="Malic enzyme N-terminal" evidence="9">
    <location>
        <begin position="15"/>
        <end position="148"/>
    </location>
</feature>
<evidence type="ECO:0000256" key="7">
    <source>
        <dbReference type="PIRSR" id="PIRSR000106-3"/>
    </source>
</evidence>
<comment type="similarity">
    <text evidence="2">Belongs to the malic enzymes family.</text>
</comment>
<keyword evidence="4" id="KW-0560">Oxidoreductase</keyword>
<keyword evidence="11" id="KW-1185">Reference proteome</keyword>
<dbReference type="InterPro" id="IPR036291">
    <property type="entry name" value="NAD(P)-bd_dom_sf"/>
</dbReference>
<dbReference type="InterPro" id="IPR045213">
    <property type="entry name" value="Malic_NAD-bd_bact_type"/>
</dbReference>
<dbReference type="InterPro" id="IPR012301">
    <property type="entry name" value="Malic_N_dom"/>
</dbReference>
<dbReference type="EMBL" id="SDOZ01000002">
    <property type="protein sequence ID" value="RXZ61033.1"/>
    <property type="molecule type" value="Genomic_DNA"/>
</dbReference>
<evidence type="ECO:0000313" key="10">
    <source>
        <dbReference type="EMBL" id="RXZ61033.1"/>
    </source>
</evidence>
<feature type="binding site" evidence="7">
    <location>
        <position position="133"/>
    </location>
    <ligand>
        <name>a divalent metal cation</name>
        <dbReference type="ChEBI" id="CHEBI:60240"/>
    </ligand>
</feature>
<dbReference type="FunFam" id="3.40.50.720:FF:000095">
    <property type="entry name" value="NADP-dependent malic enzyme"/>
    <property type="match status" value="1"/>
</dbReference>
<dbReference type="RefSeq" id="WP_129223304.1">
    <property type="nucleotide sequence ID" value="NZ_SDOZ01000002.1"/>
</dbReference>
<evidence type="ECO:0000259" key="9">
    <source>
        <dbReference type="SMART" id="SM01274"/>
    </source>
</evidence>
<evidence type="ECO:0000256" key="4">
    <source>
        <dbReference type="ARBA" id="ARBA00023002"/>
    </source>
</evidence>
<dbReference type="SUPFAM" id="SSF51735">
    <property type="entry name" value="NAD(P)-binding Rossmann-fold domains"/>
    <property type="match status" value="1"/>
</dbReference>
<dbReference type="CDD" id="cd05311">
    <property type="entry name" value="NAD_bind_2_malic_enz"/>
    <property type="match status" value="1"/>
</dbReference>
<name>A0A4Q2KCC8_9FIRM</name>
<reference evidence="10 11" key="1">
    <citation type="journal article" date="2019" name="Gut">
        <title>Antibiotics-induced monodominance of a novel gut bacterial order.</title>
        <authorList>
            <person name="Hildebrand F."/>
            <person name="Moitinho-Silva L."/>
            <person name="Blasche S."/>
            <person name="Jahn M.T."/>
            <person name="Gossmann T.I."/>
            <person name="Heuerta-Cepas J."/>
            <person name="Hercog R."/>
            <person name="Luetge M."/>
            <person name="Bahram M."/>
            <person name="Pryszlak A."/>
            <person name="Alves R.J."/>
            <person name="Waszak S.M."/>
            <person name="Zhu A."/>
            <person name="Ye L."/>
            <person name="Costea P.I."/>
            <person name="Aalvink S."/>
            <person name="Belzer C."/>
            <person name="Forslund S.K."/>
            <person name="Sunagawa S."/>
            <person name="Hentschel U."/>
            <person name="Merten C."/>
            <person name="Patil K.R."/>
            <person name="Benes V."/>
            <person name="Bork P."/>
        </authorList>
    </citation>
    <scope>NUCLEOTIDE SEQUENCE [LARGE SCALE GENOMIC DNA]</scope>
    <source>
        <strain evidence="10 11">HDS1380</strain>
    </source>
</reference>
<dbReference type="Gene3D" id="3.40.50.720">
    <property type="entry name" value="NAD(P)-binding Rossmann-like Domain"/>
    <property type="match status" value="1"/>
</dbReference>
<dbReference type="GO" id="GO:0004470">
    <property type="term" value="F:malic enzyme activity"/>
    <property type="evidence" value="ECO:0007669"/>
    <property type="project" value="InterPro"/>
</dbReference>
<dbReference type="PIRSF" id="PIRSF000106">
    <property type="entry name" value="ME"/>
    <property type="match status" value="1"/>
</dbReference>
<dbReference type="SMART" id="SM01274">
    <property type="entry name" value="malic"/>
    <property type="match status" value="1"/>
</dbReference>
<dbReference type="PROSITE" id="PS00331">
    <property type="entry name" value="MALIC_ENZYMES"/>
    <property type="match status" value="1"/>
</dbReference>
<feature type="binding site" evidence="6">
    <location>
        <position position="285"/>
    </location>
    <ligand>
        <name>(S)-malate</name>
        <dbReference type="ChEBI" id="CHEBI:15589"/>
    </ligand>
</feature>
<dbReference type="GO" id="GO:0016616">
    <property type="term" value="F:oxidoreductase activity, acting on the CH-OH group of donors, NAD or NADP as acceptor"/>
    <property type="evidence" value="ECO:0007669"/>
    <property type="project" value="InterPro"/>
</dbReference>
<organism evidence="10 11">
    <name type="scientific">Candidatus Borkfalkia ceftriaxoniphila</name>
    <dbReference type="NCBI Taxonomy" id="2508949"/>
    <lineage>
        <taxon>Bacteria</taxon>
        <taxon>Bacillati</taxon>
        <taxon>Bacillota</taxon>
        <taxon>Clostridia</taxon>
        <taxon>Christensenellales</taxon>
        <taxon>Christensenellaceae</taxon>
        <taxon>Candidatus Borkfalkia</taxon>
    </lineage>
</organism>
<feature type="active site" description="Proton acceptor" evidence="5">
    <location>
        <position position="91"/>
    </location>
</feature>
<dbReference type="Pfam" id="PF03949">
    <property type="entry name" value="Malic_M"/>
    <property type="match status" value="1"/>
</dbReference>
<sequence length="391" mass="41829">MNYREESLKKHAEWRGKIETVVRVPVESREDLSLAYTPGVAEPCMAIHDDVEKSFDLTRRWNTVPVITDGTAVLGLGDIGPEAGMPVMEGKCALFKAYGGVDAFPICLRTKDTEEIIRTIELIAGSFGGINLEDISAPRCFEIERRLKEDLDIPVFHDDQHGTAIVTAAALMNALKLADKKIEEIRVVINGAGAAGIAIARFLLAFGVQEIVMCGRRGIICEGDTSVNPAQQEIAKITNRGKKQGTLADAMKGADVFVGVSVANCVSKEMVASMAERSILFPCANPVPEINPADAKEAGAYIVGTGSSEYPNQINNVLVFPGLFRGALDVRATTVNIEMMKAAARGIAACVGSDKLSREYILPPAFDRSVHESVAKAVAEAAVASGVAKIK</sequence>
<dbReference type="GO" id="GO:0051287">
    <property type="term" value="F:NAD binding"/>
    <property type="evidence" value="ECO:0007669"/>
    <property type="project" value="InterPro"/>
</dbReference>
<accession>A0A4Q2KCC8</accession>
<dbReference type="Gene3D" id="3.40.50.10380">
    <property type="entry name" value="Malic enzyme, N-terminal domain"/>
    <property type="match status" value="1"/>
</dbReference>
<comment type="cofactor">
    <cofactor evidence="7">
        <name>Mg(2+)</name>
        <dbReference type="ChEBI" id="CHEBI:18420"/>
    </cofactor>
    <cofactor evidence="7">
        <name>Mn(2+)</name>
        <dbReference type="ChEBI" id="CHEBI:29035"/>
    </cofactor>
    <text evidence="7">Divalent metal cations. Prefers magnesium or manganese.</text>
</comment>
<evidence type="ECO:0000259" key="8">
    <source>
        <dbReference type="SMART" id="SM00919"/>
    </source>
</evidence>
<evidence type="ECO:0000313" key="11">
    <source>
        <dbReference type="Proteomes" id="UP000291269"/>
    </source>
</evidence>
<feature type="binding site" evidence="7">
    <location>
        <position position="134"/>
    </location>
    <ligand>
        <name>a divalent metal cation</name>
        <dbReference type="ChEBI" id="CHEBI:60240"/>
    </ligand>
</feature>
<dbReference type="Pfam" id="PF00390">
    <property type="entry name" value="malic"/>
    <property type="match status" value="1"/>
</dbReference>
<feature type="binding site" evidence="6">
    <location>
        <position position="315"/>
    </location>
    <ligand>
        <name>(S)-malate</name>
        <dbReference type="ChEBI" id="CHEBI:15589"/>
    </ligand>
</feature>
<evidence type="ECO:0000256" key="1">
    <source>
        <dbReference type="ARBA" id="ARBA00001936"/>
    </source>
</evidence>
<dbReference type="OrthoDB" id="9805787at2"/>
<proteinExistence type="inferred from homology"/>
<dbReference type="InterPro" id="IPR015884">
    <property type="entry name" value="Malic_enzyme_CS"/>
</dbReference>
<dbReference type="PANTHER" id="PTHR43237:SF4">
    <property type="entry name" value="NADP-DEPENDENT MALIC ENZYME"/>
    <property type="match status" value="1"/>
</dbReference>
<feature type="active site" description="Proton donor" evidence="5">
    <location>
        <position position="36"/>
    </location>
</feature>
<dbReference type="InterPro" id="IPR001891">
    <property type="entry name" value="Malic_OxRdtase"/>
</dbReference>
<protein>
    <submittedName>
        <fullName evidence="10">NADP-dependent malic enzyme</fullName>
    </submittedName>
</protein>
<dbReference type="PANTHER" id="PTHR43237">
    <property type="entry name" value="NADP-DEPENDENT MALIC ENZYME"/>
    <property type="match status" value="1"/>
</dbReference>
<comment type="caution">
    <text evidence="10">The sequence shown here is derived from an EMBL/GenBank/DDBJ whole genome shotgun (WGS) entry which is preliminary data.</text>
</comment>
<evidence type="ECO:0000256" key="2">
    <source>
        <dbReference type="ARBA" id="ARBA00008785"/>
    </source>
</evidence>
<feature type="binding site" evidence="7">
    <location>
        <position position="159"/>
    </location>
    <ligand>
        <name>a divalent metal cation</name>
        <dbReference type="ChEBI" id="CHEBI:60240"/>
    </ligand>
</feature>
<dbReference type="InterPro" id="IPR037062">
    <property type="entry name" value="Malic_N_dom_sf"/>
</dbReference>